<organism evidence="2 3">
    <name type="scientific">Wickerhamiella sorbophila</name>
    <dbReference type="NCBI Taxonomy" id="45607"/>
    <lineage>
        <taxon>Eukaryota</taxon>
        <taxon>Fungi</taxon>
        <taxon>Dikarya</taxon>
        <taxon>Ascomycota</taxon>
        <taxon>Saccharomycotina</taxon>
        <taxon>Dipodascomycetes</taxon>
        <taxon>Dipodascales</taxon>
        <taxon>Trichomonascaceae</taxon>
        <taxon>Wickerhamiella</taxon>
    </lineage>
</organism>
<comment type="caution">
    <text evidence="2">The sequence shown here is derived from an EMBL/GenBank/DDBJ whole genome shotgun (WGS) entry which is preliminary data.</text>
</comment>
<dbReference type="AlphaFoldDB" id="A0A2T0FD34"/>
<protein>
    <submittedName>
        <fullName evidence="2">Uncharacterized protein</fullName>
    </submittedName>
</protein>
<dbReference type="PANTHER" id="PTHR40130:SF1">
    <property type="entry name" value="SPINDLE POLE BODY-ASSOCIATED PROTEIN CUT12 DOMAIN-CONTAINING PROTEIN"/>
    <property type="match status" value="1"/>
</dbReference>
<dbReference type="RefSeq" id="XP_024662869.1">
    <property type="nucleotide sequence ID" value="XM_024807101.1"/>
</dbReference>
<dbReference type="PANTHER" id="PTHR40130">
    <property type="entry name" value="EXPRESSED PROTEIN"/>
    <property type="match status" value="1"/>
</dbReference>
<name>A0A2T0FD34_9ASCO</name>
<dbReference type="OrthoDB" id="4034212at2759"/>
<keyword evidence="1" id="KW-0175">Coiled coil</keyword>
<evidence type="ECO:0000313" key="2">
    <source>
        <dbReference type="EMBL" id="PRT52923.1"/>
    </source>
</evidence>
<reference evidence="2 3" key="1">
    <citation type="submission" date="2017-04" db="EMBL/GenBank/DDBJ databases">
        <title>Genome sequencing of [Candida] sorbophila.</title>
        <authorList>
            <person name="Ahn J.O."/>
        </authorList>
    </citation>
    <scope>NUCLEOTIDE SEQUENCE [LARGE SCALE GENOMIC DNA]</scope>
    <source>
        <strain evidence="2 3">DS02</strain>
    </source>
</reference>
<accession>A0A2T0FD34</accession>
<dbReference type="EMBL" id="NDIQ01000001">
    <property type="protein sequence ID" value="PRT52923.1"/>
    <property type="molecule type" value="Genomic_DNA"/>
</dbReference>
<proteinExistence type="predicted"/>
<evidence type="ECO:0000313" key="3">
    <source>
        <dbReference type="Proteomes" id="UP000238350"/>
    </source>
</evidence>
<dbReference type="Gene3D" id="1.20.58.80">
    <property type="entry name" value="Phosphotransferase system, lactose/cellobiose-type IIA subunit"/>
    <property type="match status" value="1"/>
</dbReference>
<evidence type="ECO:0000256" key="1">
    <source>
        <dbReference type="SAM" id="Coils"/>
    </source>
</evidence>
<gene>
    <name evidence="2" type="ORF">B9G98_00543</name>
</gene>
<feature type="coiled-coil region" evidence="1">
    <location>
        <begin position="228"/>
        <end position="262"/>
    </location>
</feature>
<dbReference type="GeneID" id="36514292"/>
<dbReference type="Proteomes" id="UP000238350">
    <property type="component" value="Unassembled WGS sequence"/>
</dbReference>
<keyword evidence="3" id="KW-1185">Reference proteome</keyword>
<sequence>MEGAALDKAYHAMKSADTATMSGDYTKAAGLHEEAAKFFDSAAEESPSNPATRVLVDMAEQQRRRAKYLASGKAKQDAKKVAAAVAAIVPSQSQITSQITSQLAAARVPAAQLSMPGGLPSVSSTPSSQTTAFSSVASLLPSVEDAFSDLQSKAAAAYSRAFDQALLAARGTDPSESFYLVGTQTGRPTDHDIRSIDLGARVHALEAANRAQQQAFKSGIQRLQRELALREQRLIDEHTEETDRLRAENDRLNVQIIKLKSRWDDLKESAKKRSSAKT</sequence>